<evidence type="ECO:0000313" key="2">
    <source>
        <dbReference type="EMBL" id="KAJ1191616.1"/>
    </source>
</evidence>
<name>A0AAV7USU4_PLEWA</name>
<comment type="caution">
    <text evidence="2">The sequence shown here is derived from an EMBL/GenBank/DDBJ whole genome shotgun (WGS) entry which is preliminary data.</text>
</comment>
<accession>A0AAV7USU4</accession>
<gene>
    <name evidence="2" type="ORF">NDU88_000932</name>
</gene>
<feature type="compositionally biased region" description="Polar residues" evidence="1">
    <location>
        <begin position="21"/>
        <end position="36"/>
    </location>
</feature>
<evidence type="ECO:0000256" key="1">
    <source>
        <dbReference type="SAM" id="MobiDB-lite"/>
    </source>
</evidence>
<feature type="region of interest" description="Disordered" evidence="1">
    <location>
        <begin position="1"/>
        <end position="67"/>
    </location>
</feature>
<dbReference type="EMBL" id="JANPWB010000004">
    <property type="protein sequence ID" value="KAJ1191616.1"/>
    <property type="molecule type" value="Genomic_DNA"/>
</dbReference>
<feature type="compositionally biased region" description="Basic and acidic residues" evidence="1">
    <location>
        <begin position="55"/>
        <end position="67"/>
    </location>
</feature>
<evidence type="ECO:0000313" key="3">
    <source>
        <dbReference type="Proteomes" id="UP001066276"/>
    </source>
</evidence>
<dbReference type="AlphaFoldDB" id="A0AAV7USU4"/>
<protein>
    <submittedName>
        <fullName evidence="2">Uncharacterized protein</fullName>
    </submittedName>
</protein>
<keyword evidence="3" id="KW-1185">Reference proteome</keyword>
<feature type="non-terminal residue" evidence="2">
    <location>
        <position position="1"/>
    </location>
</feature>
<proteinExistence type="predicted"/>
<feature type="non-terminal residue" evidence="2">
    <location>
        <position position="67"/>
    </location>
</feature>
<reference evidence="2" key="1">
    <citation type="journal article" date="2022" name="bioRxiv">
        <title>Sequencing and chromosome-scale assembly of the giantPleurodeles waltlgenome.</title>
        <authorList>
            <person name="Brown T."/>
            <person name="Elewa A."/>
            <person name="Iarovenko S."/>
            <person name="Subramanian E."/>
            <person name="Araus A.J."/>
            <person name="Petzold A."/>
            <person name="Susuki M."/>
            <person name="Suzuki K.-i.T."/>
            <person name="Hayashi T."/>
            <person name="Toyoda A."/>
            <person name="Oliveira C."/>
            <person name="Osipova E."/>
            <person name="Leigh N.D."/>
            <person name="Simon A."/>
            <person name="Yun M.H."/>
        </authorList>
    </citation>
    <scope>NUCLEOTIDE SEQUENCE</scope>
    <source>
        <strain evidence="2">20211129_DDA</strain>
        <tissue evidence="2">Liver</tissue>
    </source>
</reference>
<sequence>VPGAQRHPPEHKRCQAHSGIPLSTSHRCQVHSSTLRSRSHRCPGAPSAYRTRGVSSRDCRIRRERGV</sequence>
<dbReference type="Proteomes" id="UP001066276">
    <property type="component" value="Chromosome 2_2"/>
</dbReference>
<organism evidence="2 3">
    <name type="scientific">Pleurodeles waltl</name>
    <name type="common">Iberian ribbed newt</name>
    <dbReference type="NCBI Taxonomy" id="8319"/>
    <lineage>
        <taxon>Eukaryota</taxon>
        <taxon>Metazoa</taxon>
        <taxon>Chordata</taxon>
        <taxon>Craniata</taxon>
        <taxon>Vertebrata</taxon>
        <taxon>Euteleostomi</taxon>
        <taxon>Amphibia</taxon>
        <taxon>Batrachia</taxon>
        <taxon>Caudata</taxon>
        <taxon>Salamandroidea</taxon>
        <taxon>Salamandridae</taxon>
        <taxon>Pleurodelinae</taxon>
        <taxon>Pleurodeles</taxon>
    </lineage>
</organism>